<feature type="coiled-coil region" evidence="1">
    <location>
        <begin position="129"/>
        <end position="156"/>
    </location>
</feature>
<evidence type="ECO:0000256" key="2">
    <source>
        <dbReference type="SAM" id="MobiDB-lite"/>
    </source>
</evidence>
<dbReference type="NCBIfam" id="NF033542">
    <property type="entry name" value="transpos_IS110"/>
    <property type="match status" value="1"/>
</dbReference>
<dbReference type="PANTHER" id="PTHR33055:SF3">
    <property type="entry name" value="PUTATIVE TRANSPOSASE FOR IS117-RELATED"/>
    <property type="match status" value="1"/>
</dbReference>
<gene>
    <name evidence="5" type="ORF">caldi_05970</name>
</gene>
<evidence type="ECO:0000313" key="6">
    <source>
        <dbReference type="Proteomes" id="UP001163687"/>
    </source>
</evidence>
<dbReference type="InterPro" id="IPR003346">
    <property type="entry name" value="Transposase_20"/>
</dbReference>
<feature type="domain" description="Transposase IS110-like N-terminal" evidence="3">
    <location>
        <begin position="8"/>
        <end position="164"/>
    </location>
</feature>
<dbReference type="Proteomes" id="UP001163687">
    <property type="component" value="Chromosome"/>
</dbReference>
<evidence type="ECO:0000259" key="4">
    <source>
        <dbReference type="Pfam" id="PF02371"/>
    </source>
</evidence>
<keyword evidence="6" id="KW-1185">Reference proteome</keyword>
<reference evidence="5" key="1">
    <citation type="submission" date="2022-03" db="EMBL/GenBank/DDBJ databases">
        <title>Complete genome sequence of Caldinitratiruptor microaerophilus.</title>
        <authorList>
            <person name="Mukaiyama R."/>
            <person name="Nishiyama T."/>
            <person name="Ueda K."/>
        </authorList>
    </citation>
    <scope>NUCLEOTIDE SEQUENCE</scope>
    <source>
        <strain evidence="5">JCM 16183</strain>
    </source>
</reference>
<name>A0AA35CIA6_9FIRM</name>
<dbReference type="KEGG" id="cmic:caldi_05970"/>
<dbReference type="EMBL" id="AP025628">
    <property type="protein sequence ID" value="BDG59507.1"/>
    <property type="molecule type" value="Genomic_DNA"/>
</dbReference>
<evidence type="ECO:0000259" key="3">
    <source>
        <dbReference type="Pfam" id="PF01548"/>
    </source>
</evidence>
<dbReference type="AlphaFoldDB" id="A0AA35CIA6"/>
<feature type="region of interest" description="Disordered" evidence="2">
    <location>
        <begin position="413"/>
        <end position="447"/>
    </location>
</feature>
<dbReference type="Pfam" id="PF02371">
    <property type="entry name" value="Transposase_20"/>
    <property type="match status" value="1"/>
</dbReference>
<dbReference type="PANTHER" id="PTHR33055">
    <property type="entry name" value="TRANSPOSASE FOR INSERTION SEQUENCE ELEMENT IS1111A"/>
    <property type="match status" value="1"/>
</dbReference>
<organism evidence="5 6">
    <name type="scientific">Caldinitratiruptor microaerophilus</name>
    <dbReference type="NCBI Taxonomy" id="671077"/>
    <lineage>
        <taxon>Bacteria</taxon>
        <taxon>Bacillati</taxon>
        <taxon>Bacillota</taxon>
        <taxon>Clostridia</taxon>
        <taxon>Eubacteriales</taxon>
        <taxon>Symbiobacteriaceae</taxon>
        <taxon>Caldinitratiruptor</taxon>
    </lineage>
</organism>
<accession>A0AA35CIA6</accession>
<dbReference type="InterPro" id="IPR002525">
    <property type="entry name" value="Transp_IS110-like_N"/>
</dbReference>
<protein>
    <submittedName>
        <fullName evidence="5">IS110 family transposase</fullName>
    </submittedName>
</protein>
<dbReference type="InterPro" id="IPR047650">
    <property type="entry name" value="Transpos_IS110"/>
</dbReference>
<evidence type="ECO:0000313" key="5">
    <source>
        <dbReference type="EMBL" id="BDG59507.1"/>
    </source>
</evidence>
<dbReference type="GO" id="GO:0003677">
    <property type="term" value="F:DNA binding"/>
    <property type="evidence" value="ECO:0007669"/>
    <property type="project" value="InterPro"/>
</dbReference>
<feature type="domain" description="Transposase IS116/IS110/IS902 C-terminal" evidence="4">
    <location>
        <begin position="288"/>
        <end position="370"/>
    </location>
</feature>
<sequence>MQSRTLAVGIDPAKRAHQAVAVLYPDHVMLTRTLRNRIEDIERLDDDVQALAAEHQAEVVYGLEDHRRYGEALLQVLQARGRRVTVVNPLWTHRQKDFYGQDKDDVIDARAIAAVVLRRGQRLPDATDAHEETAALREAERTLQDLSERFTRAMNRLHLQLSMVYLDTYETFFSDIKGPWAWRFFARFPYPQTLNGLTAPELAEVLRELAGGRVGPRSREASRQALEQQASRILEATCRLREQPATVVHRLRAELIGQLCGELLQIHESKGRLKHLLDDELLPAPGRSLMAMCGVGITLAATVVSQIGDIRRFPSRHAFAKYNGTAPAARSSGGRVRHAARKSSNHRLKRAMWLMALAAVRHDPLARAFYDRCRARGLSKLESLKRVARRMSDIVYTVLRSGQPYDRARVEASIRRRAEQTAQEPGRGRTPVVDEASKRYRAPAPTP</sequence>
<dbReference type="Pfam" id="PF01548">
    <property type="entry name" value="DEDD_Tnp_IS110"/>
    <property type="match status" value="1"/>
</dbReference>
<proteinExistence type="predicted"/>
<dbReference type="GO" id="GO:0006313">
    <property type="term" value="P:DNA transposition"/>
    <property type="evidence" value="ECO:0007669"/>
    <property type="project" value="InterPro"/>
</dbReference>
<dbReference type="GO" id="GO:0004803">
    <property type="term" value="F:transposase activity"/>
    <property type="evidence" value="ECO:0007669"/>
    <property type="project" value="InterPro"/>
</dbReference>
<evidence type="ECO:0000256" key="1">
    <source>
        <dbReference type="SAM" id="Coils"/>
    </source>
</evidence>
<keyword evidence="1" id="KW-0175">Coiled coil</keyword>